<dbReference type="SUPFAM" id="SSF69618">
    <property type="entry name" value="HemD-like"/>
    <property type="match status" value="1"/>
</dbReference>
<dbReference type="PANTHER" id="PTHR12390:SF0">
    <property type="entry name" value="UROPORPHYRINOGEN-III SYNTHASE"/>
    <property type="match status" value="1"/>
</dbReference>
<dbReference type="STRING" id="5288.A0A5C5G4I2"/>
<dbReference type="InterPro" id="IPR003754">
    <property type="entry name" value="4pyrrol_synth_uPrphyn_synth"/>
</dbReference>
<dbReference type="UniPathway" id="UPA00251">
    <property type="reaction ID" value="UER00320"/>
</dbReference>
<dbReference type="EMBL" id="SOZI01000005">
    <property type="protein sequence ID" value="TNY24047.1"/>
    <property type="molecule type" value="Genomic_DNA"/>
</dbReference>
<accession>A0A5C5G4I2</accession>
<feature type="region of interest" description="Disordered" evidence="1">
    <location>
        <begin position="264"/>
        <end position="286"/>
    </location>
</feature>
<dbReference type="OrthoDB" id="5595751at2759"/>
<gene>
    <name evidence="3" type="ORF">DMC30DRAFT_413531</name>
</gene>
<feature type="compositionally biased region" description="Low complexity" evidence="1">
    <location>
        <begin position="341"/>
        <end position="356"/>
    </location>
</feature>
<feature type="compositionally biased region" description="Low complexity" evidence="1">
    <location>
        <begin position="274"/>
        <end position="284"/>
    </location>
</feature>
<evidence type="ECO:0000313" key="4">
    <source>
        <dbReference type="Proteomes" id="UP000311382"/>
    </source>
</evidence>
<dbReference type="Proteomes" id="UP000311382">
    <property type="component" value="Unassembled WGS sequence"/>
</dbReference>
<dbReference type="GO" id="GO:0005829">
    <property type="term" value="C:cytosol"/>
    <property type="evidence" value="ECO:0007669"/>
    <property type="project" value="TreeGrafter"/>
</dbReference>
<feature type="region of interest" description="Disordered" evidence="1">
    <location>
        <begin position="373"/>
        <end position="395"/>
    </location>
</feature>
<dbReference type="InterPro" id="IPR039793">
    <property type="entry name" value="UROS/Hem4"/>
</dbReference>
<keyword evidence="4" id="KW-1185">Reference proteome</keyword>
<dbReference type="GO" id="GO:0004852">
    <property type="term" value="F:uroporphyrinogen-III synthase activity"/>
    <property type="evidence" value="ECO:0007669"/>
    <property type="project" value="InterPro"/>
</dbReference>
<evidence type="ECO:0000259" key="2">
    <source>
        <dbReference type="Pfam" id="PF02602"/>
    </source>
</evidence>
<dbReference type="AlphaFoldDB" id="A0A5C5G4I2"/>
<name>A0A5C5G4I2_9BASI</name>
<dbReference type="Pfam" id="PF02602">
    <property type="entry name" value="HEM4"/>
    <property type="match status" value="1"/>
</dbReference>
<protein>
    <submittedName>
        <fullName evidence="3">Uroporphyrinogen-III synthase HemD-domain-containing protein</fullName>
    </submittedName>
</protein>
<organism evidence="3 4">
    <name type="scientific">Rhodotorula diobovata</name>
    <dbReference type="NCBI Taxonomy" id="5288"/>
    <lineage>
        <taxon>Eukaryota</taxon>
        <taxon>Fungi</taxon>
        <taxon>Dikarya</taxon>
        <taxon>Basidiomycota</taxon>
        <taxon>Pucciniomycotina</taxon>
        <taxon>Microbotryomycetes</taxon>
        <taxon>Sporidiobolales</taxon>
        <taxon>Sporidiobolaceae</taxon>
        <taxon>Rhodotorula</taxon>
    </lineage>
</organism>
<sequence>MPTRRQPGQGGHLLLLRTPPPAESRPAQDPYRIALPASWSLSSVQVLDTTFVNHDELRKEVQLVHSAQGSGGGYDGVVLTSARSVDAYAHQLSSLSPLPQPPQVPFFVVGTPTATALASSLPASSAPPRSLILGAHESGTGEALAHFILDHFSSQQQRAGRQLRLLYLTGDKNRDVVPRTLAEGGISLRELQVYATAPRADLPSELERALLHAAAAPAEEDDEARDGGQEGQGQPARDVWVALFSPSSASAALSALDTLGVLPAAPSPPPPSSSAPGPGLVPSAGPLPPLRTRINVHLAAIGPVTARFVDAWAPPAPCAHGAAGEGRAGGGEEGEGDEESAPAGGTQALQVEAVAARPEARELVRAVLDAAGWGAGAGAGGREAEMEGGEGQGGG</sequence>
<dbReference type="GO" id="GO:0006780">
    <property type="term" value="P:uroporphyrinogen III biosynthetic process"/>
    <property type="evidence" value="ECO:0007669"/>
    <property type="project" value="InterPro"/>
</dbReference>
<feature type="region of interest" description="Disordered" evidence="1">
    <location>
        <begin position="320"/>
        <end position="356"/>
    </location>
</feature>
<feature type="domain" description="Tetrapyrrole biosynthesis uroporphyrinogen III synthase" evidence="2">
    <location>
        <begin position="54"/>
        <end position="257"/>
    </location>
</feature>
<comment type="caution">
    <text evidence="3">The sequence shown here is derived from an EMBL/GenBank/DDBJ whole genome shotgun (WGS) entry which is preliminary data.</text>
</comment>
<reference evidence="3 4" key="1">
    <citation type="submission" date="2019-03" db="EMBL/GenBank/DDBJ databases">
        <title>Rhodosporidium diobovatum UCD-FST 08-225 genome sequencing, assembly, and annotation.</title>
        <authorList>
            <person name="Fakankun I.U."/>
            <person name="Fristensky B."/>
            <person name="Levin D.B."/>
        </authorList>
    </citation>
    <scope>NUCLEOTIDE SEQUENCE [LARGE SCALE GENOMIC DNA]</scope>
    <source>
        <strain evidence="3 4">UCD-FST 08-225</strain>
    </source>
</reference>
<feature type="region of interest" description="Disordered" evidence="1">
    <location>
        <begin position="1"/>
        <end position="27"/>
    </location>
</feature>
<dbReference type="PANTHER" id="PTHR12390">
    <property type="entry name" value="UROPORPHYRINOGEN III SYNTHASE"/>
    <property type="match status" value="1"/>
</dbReference>
<dbReference type="Gene3D" id="3.40.50.10090">
    <property type="match status" value="2"/>
</dbReference>
<evidence type="ECO:0000313" key="3">
    <source>
        <dbReference type="EMBL" id="TNY24047.1"/>
    </source>
</evidence>
<proteinExistence type="predicted"/>
<feature type="region of interest" description="Disordered" evidence="1">
    <location>
        <begin position="215"/>
        <end position="234"/>
    </location>
</feature>
<dbReference type="InterPro" id="IPR036108">
    <property type="entry name" value="4pyrrol_syn_uPrphyn_synt_sf"/>
</dbReference>
<dbReference type="GO" id="GO:0006782">
    <property type="term" value="P:protoporphyrinogen IX biosynthetic process"/>
    <property type="evidence" value="ECO:0007669"/>
    <property type="project" value="UniProtKB-UniPathway"/>
</dbReference>
<evidence type="ECO:0000256" key="1">
    <source>
        <dbReference type="SAM" id="MobiDB-lite"/>
    </source>
</evidence>